<dbReference type="InterPro" id="IPR013087">
    <property type="entry name" value="Znf_C2H2_type"/>
</dbReference>
<dbReference type="AlphaFoldDB" id="A0AAV2PKJ7"/>
<keyword evidence="2" id="KW-0677">Repeat</keyword>
<reference evidence="7 8" key="1">
    <citation type="submission" date="2024-05" db="EMBL/GenBank/DDBJ databases">
        <authorList>
            <person name="Wallberg A."/>
        </authorList>
    </citation>
    <scope>NUCLEOTIDE SEQUENCE [LARGE SCALE GENOMIC DNA]</scope>
</reference>
<sequence>MAPINIEHSIVCDFCPKVFTQVSSKKRHEENKHINVGGNIFECRYCGKGLSSKGNLVRHVNDAHCNDNETEVQPVQGVNETLENSENIFCSFCDQKFSNSSNKFRHERVKHFTTGMVSLKCSYCNIRLRSKANKIKHEQDVHGVDIGKMEVQSDDTGSRVILSINDENVVMHNIDNGNELLGFENQNADKIICSFCPQEFTQLKSKVRHERNSHIDTEKKFECTICSKRFNRKTAKQKHENKVHGVFGLEVINTGSICCTDCMLYFKQLKKLREHRTLVHNEDMSARTLKFETYP</sequence>
<proteinExistence type="predicted"/>
<dbReference type="PANTHER" id="PTHR24379:SF121">
    <property type="entry name" value="C2H2-TYPE DOMAIN-CONTAINING PROTEIN"/>
    <property type="match status" value="1"/>
</dbReference>
<feature type="domain" description="C2H2-type" evidence="6">
    <location>
        <begin position="41"/>
        <end position="69"/>
    </location>
</feature>
<gene>
    <name evidence="7" type="ORF">MNOR_LOCUS1352</name>
</gene>
<organism evidence="7 8">
    <name type="scientific">Meganyctiphanes norvegica</name>
    <name type="common">Northern krill</name>
    <name type="synonym">Thysanopoda norvegica</name>
    <dbReference type="NCBI Taxonomy" id="48144"/>
    <lineage>
        <taxon>Eukaryota</taxon>
        <taxon>Metazoa</taxon>
        <taxon>Ecdysozoa</taxon>
        <taxon>Arthropoda</taxon>
        <taxon>Crustacea</taxon>
        <taxon>Multicrustacea</taxon>
        <taxon>Malacostraca</taxon>
        <taxon>Eumalacostraca</taxon>
        <taxon>Eucarida</taxon>
        <taxon>Euphausiacea</taxon>
        <taxon>Euphausiidae</taxon>
        <taxon>Meganyctiphanes</taxon>
    </lineage>
</organism>
<dbReference type="SUPFAM" id="SSF57667">
    <property type="entry name" value="beta-beta-alpha zinc fingers"/>
    <property type="match status" value="3"/>
</dbReference>
<evidence type="ECO:0000256" key="2">
    <source>
        <dbReference type="ARBA" id="ARBA00022737"/>
    </source>
</evidence>
<keyword evidence="1" id="KW-0479">Metal-binding</keyword>
<evidence type="ECO:0000256" key="1">
    <source>
        <dbReference type="ARBA" id="ARBA00022723"/>
    </source>
</evidence>
<dbReference type="SMART" id="SM00355">
    <property type="entry name" value="ZnF_C2H2"/>
    <property type="match status" value="7"/>
</dbReference>
<keyword evidence="8" id="KW-1185">Reference proteome</keyword>
<evidence type="ECO:0000259" key="6">
    <source>
        <dbReference type="PROSITE" id="PS50157"/>
    </source>
</evidence>
<dbReference type="PROSITE" id="PS00028">
    <property type="entry name" value="ZINC_FINGER_C2H2_1"/>
    <property type="match status" value="6"/>
</dbReference>
<feature type="non-terminal residue" evidence="7">
    <location>
        <position position="295"/>
    </location>
</feature>
<keyword evidence="4" id="KW-0862">Zinc</keyword>
<evidence type="ECO:0000256" key="4">
    <source>
        <dbReference type="ARBA" id="ARBA00022833"/>
    </source>
</evidence>
<dbReference type="PROSITE" id="PS50157">
    <property type="entry name" value="ZINC_FINGER_C2H2_2"/>
    <property type="match status" value="2"/>
</dbReference>
<evidence type="ECO:0000256" key="5">
    <source>
        <dbReference type="PROSITE-ProRule" id="PRU00042"/>
    </source>
</evidence>
<dbReference type="Pfam" id="PF00096">
    <property type="entry name" value="zf-C2H2"/>
    <property type="match status" value="1"/>
</dbReference>
<dbReference type="EMBL" id="CAXKWB010000360">
    <property type="protein sequence ID" value="CAL4060424.1"/>
    <property type="molecule type" value="Genomic_DNA"/>
</dbReference>
<evidence type="ECO:0000256" key="3">
    <source>
        <dbReference type="ARBA" id="ARBA00022771"/>
    </source>
</evidence>
<dbReference type="InterPro" id="IPR036236">
    <property type="entry name" value="Znf_C2H2_sf"/>
</dbReference>
<name>A0AAV2PKJ7_MEGNR</name>
<keyword evidence="3 5" id="KW-0863">Zinc-finger</keyword>
<accession>A0AAV2PKJ7</accession>
<dbReference type="PANTHER" id="PTHR24379">
    <property type="entry name" value="KRAB AND ZINC FINGER DOMAIN-CONTAINING"/>
    <property type="match status" value="1"/>
</dbReference>
<evidence type="ECO:0000313" key="7">
    <source>
        <dbReference type="EMBL" id="CAL4060424.1"/>
    </source>
</evidence>
<protein>
    <recommendedName>
        <fullName evidence="6">C2H2-type domain-containing protein</fullName>
    </recommendedName>
</protein>
<dbReference type="Proteomes" id="UP001497623">
    <property type="component" value="Unassembled WGS sequence"/>
</dbReference>
<evidence type="ECO:0000313" key="8">
    <source>
        <dbReference type="Proteomes" id="UP001497623"/>
    </source>
</evidence>
<dbReference type="GO" id="GO:0008270">
    <property type="term" value="F:zinc ion binding"/>
    <property type="evidence" value="ECO:0007669"/>
    <property type="project" value="UniProtKB-KW"/>
</dbReference>
<comment type="caution">
    <text evidence="7">The sequence shown here is derived from an EMBL/GenBank/DDBJ whole genome shotgun (WGS) entry which is preliminary data.</text>
</comment>
<feature type="domain" description="C2H2-type" evidence="6">
    <location>
        <begin position="221"/>
        <end position="244"/>
    </location>
</feature>
<dbReference type="Gene3D" id="3.30.160.60">
    <property type="entry name" value="Classic Zinc Finger"/>
    <property type="match status" value="3"/>
</dbReference>